<keyword evidence="2" id="KW-0812">Transmembrane</keyword>
<dbReference type="EnsemblMetazoa" id="Aqu2.1.31424_001">
    <property type="protein sequence ID" value="Aqu2.1.31424_001"/>
    <property type="gene ID" value="Aqu2.1.31424"/>
</dbReference>
<dbReference type="Gene3D" id="2.60.220.30">
    <property type="match status" value="1"/>
</dbReference>
<dbReference type="Pfam" id="PF00531">
    <property type="entry name" value="Death"/>
    <property type="match status" value="1"/>
</dbReference>
<dbReference type="AlphaFoldDB" id="A0A1X7UV74"/>
<feature type="compositionally biased region" description="Basic and acidic residues" evidence="1">
    <location>
        <begin position="153"/>
        <end position="162"/>
    </location>
</feature>
<reference evidence="4" key="1">
    <citation type="submission" date="2017-05" db="UniProtKB">
        <authorList>
            <consortium name="EnsemblMetazoa"/>
        </authorList>
    </citation>
    <scope>IDENTIFICATION</scope>
</reference>
<dbReference type="Gene3D" id="1.10.533.10">
    <property type="entry name" value="Death Domain, Fas"/>
    <property type="match status" value="1"/>
</dbReference>
<keyword evidence="2" id="KW-0472">Membrane</keyword>
<protein>
    <recommendedName>
        <fullName evidence="3">Death domain-containing protein</fullName>
    </recommendedName>
</protein>
<dbReference type="InParanoid" id="A0A1X7UV74"/>
<feature type="transmembrane region" description="Helical" evidence="2">
    <location>
        <begin position="20"/>
        <end position="40"/>
    </location>
</feature>
<name>A0A1X7UV74_AMPQE</name>
<dbReference type="PROSITE" id="PS50017">
    <property type="entry name" value="DEATH_DOMAIN"/>
    <property type="match status" value="1"/>
</dbReference>
<proteinExistence type="predicted"/>
<feature type="compositionally biased region" description="Polar residues" evidence="1">
    <location>
        <begin position="163"/>
        <end position="174"/>
    </location>
</feature>
<dbReference type="InterPro" id="IPR000488">
    <property type="entry name" value="Death_dom"/>
</dbReference>
<evidence type="ECO:0000259" key="3">
    <source>
        <dbReference type="PROSITE" id="PS50017"/>
    </source>
</evidence>
<dbReference type="SUPFAM" id="SSF47986">
    <property type="entry name" value="DEATH domain"/>
    <property type="match status" value="1"/>
</dbReference>
<feature type="region of interest" description="Disordered" evidence="1">
    <location>
        <begin position="153"/>
        <end position="174"/>
    </location>
</feature>
<keyword evidence="2" id="KW-1133">Transmembrane helix</keyword>
<feature type="domain" description="Death" evidence="3">
    <location>
        <begin position="570"/>
        <end position="639"/>
    </location>
</feature>
<dbReference type="InterPro" id="IPR011029">
    <property type="entry name" value="DEATH-like_dom_sf"/>
</dbReference>
<organism evidence="4">
    <name type="scientific">Amphimedon queenslandica</name>
    <name type="common">Sponge</name>
    <dbReference type="NCBI Taxonomy" id="400682"/>
    <lineage>
        <taxon>Eukaryota</taxon>
        <taxon>Metazoa</taxon>
        <taxon>Porifera</taxon>
        <taxon>Demospongiae</taxon>
        <taxon>Heteroscleromorpha</taxon>
        <taxon>Haplosclerida</taxon>
        <taxon>Niphatidae</taxon>
        <taxon>Amphimedon</taxon>
    </lineage>
</organism>
<dbReference type="CDD" id="cd01670">
    <property type="entry name" value="Death"/>
    <property type="match status" value="1"/>
</dbReference>
<evidence type="ECO:0000313" key="4">
    <source>
        <dbReference type="EnsemblMetazoa" id="Aqu2.1.31424_001"/>
    </source>
</evidence>
<evidence type="ECO:0000256" key="1">
    <source>
        <dbReference type="SAM" id="MobiDB-lite"/>
    </source>
</evidence>
<dbReference type="GO" id="GO:0007165">
    <property type="term" value="P:signal transduction"/>
    <property type="evidence" value="ECO:0007669"/>
    <property type="project" value="InterPro"/>
</dbReference>
<sequence>MKKFEAESGSFCKLASKLMLVIGILGTTIMLIAAINIYFITTGKDTDLHSIEIGDKLDQSSALVTVNSPASSSVTFSSNEKPYTILFSDNIPLTVTNYLPPQQIFLMSQLSSGAEYRDFNYFGSNEPIYLLSGSLITSGRFNSTHKYDLLEPARTKESKNTKDQSFSLKSNSDNFGPELHWPKSKLEESFNSTHDATFGGIVQAHFDPQHLPNLPRIAFKDHKSIQSSSTKTQLKSETSSHLDLVDVDAYQSHSTVVETYQLSDACQFHIPVSEREKPSFENYSDVLLPPQTNGEQLIDAFGEVYMLSLDSSGLVYHCNQYGVTLIIPEGAVKESTTVWFGACLLSDKFKFGDYVPVTPIVWVHIDRKLDKSAELYIPHDVIISSESNLQQFAILTAHDDCSDVVEDQCDKEEFRIISWKPVTFTGDGQVSLSFEPHIVPGWKREEVGISQDYISVEDIDYYKMMGCENDAEVTEDELERLKILEDLLSYPPRFKIEFISDAVVEKSQKVIVRFNQVHPPVKSTVLLEGSIDLPPSPSLSATSIDLISNANDSLLGDCLCIIASEKDIREKWFEFGYKLNLTVGQLEEIEQTSVDPIQRTRKVVIHWRDQNRSESWEPFAAALAKIGFKDLAHKVKDHFDSPPALESEPEVNKDHYKGVYCNLCKEYHLKPEDIQQEIPNVGFPPDMVNLTNLVAAKIPDQFYQFGTAVRINDGFLKSLYDTYHNPMDRFITIFNRWKDNDPDTYTWSTVIKVLESDAIGAHAVAQDVKKHLIAIAEAAEH</sequence>
<accession>A0A1X7UV74</accession>
<evidence type="ECO:0000256" key="2">
    <source>
        <dbReference type="SAM" id="Phobius"/>
    </source>
</evidence>